<accession>A0A699YEJ9</accession>
<dbReference type="Gene3D" id="1.10.472.20">
    <property type="entry name" value="Nitrile hydratase, beta subunit"/>
    <property type="match status" value="1"/>
</dbReference>
<evidence type="ECO:0000313" key="3">
    <source>
        <dbReference type="EMBL" id="GFH08473.1"/>
    </source>
</evidence>
<dbReference type="SUPFAM" id="SSF50090">
    <property type="entry name" value="Electron transport accessory proteins"/>
    <property type="match status" value="1"/>
</dbReference>
<dbReference type="Pfam" id="PF21006">
    <property type="entry name" value="NHase_beta_N"/>
    <property type="match status" value="1"/>
</dbReference>
<name>A0A699YEJ9_HAELA</name>
<dbReference type="AlphaFoldDB" id="A0A699YEJ9"/>
<reference evidence="3 4" key="1">
    <citation type="submission" date="2020-02" db="EMBL/GenBank/DDBJ databases">
        <title>Draft genome sequence of Haematococcus lacustris strain NIES-144.</title>
        <authorList>
            <person name="Morimoto D."/>
            <person name="Nakagawa S."/>
            <person name="Yoshida T."/>
            <person name="Sawayama S."/>
        </authorList>
    </citation>
    <scope>NUCLEOTIDE SEQUENCE [LARGE SCALE GENOMIC DNA]</scope>
    <source>
        <strain evidence="3 4">NIES-144</strain>
    </source>
</reference>
<dbReference type="InterPro" id="IPR042262">
    <property type="entry name" value="CN_hydtase_beta_C"/>
</dbReference>
<feature type="region of interest" description="Disordered" evidence="1">
    <location>
        <begin position="1"/>
        <end position="29"/>
    </location>
</feature>
<gene>
    <name evidence="3" type="ORF">HaLaN_03445</name>
</gene>
<evidence type="ECO:0000313" key="4">
    <source>
        <dbReference type="Proteomes" id="UP000485058"/>
    </source>
</evidence>
<sequence length="101" mass="11209">MTTATVTPIERHPLAGGPHDVGGAEGGPLDRHEHSYELWERQTHAVMLLLCRKGKLTVDELRRGVEALSEAATKSMTYYERWAASLVAICLERCWAVGVSY</sequence>
<dbReference type="InterPro" id="IPR049054">
    <property type="entry name" value="CN_hydtase_beta-like_N"/>
</dbReference>
<evidence type="ECO:0000259" key="2">
    <source>
        <dbReference type="Pfam" id="PF21006"/>
    </source>
</evidence>
<feature type="domain" description="Nitrile hydratase beta subunit-like N-terminal" evidence="2">
    <location>
        <begin position="17"/>
        <end position="92"/>
    </location>
</feature>
<dbReference type="InterPro" id="IPR008990">
    <property type="entry name" value="Elect_transpt_acc-like_dom_sf"/>
</dbReference>
<dbReference type="EMBL" id="BLLF01000163">
    <property type="protein sequence ID" value="GFH08473.1"/>
    <property type="molecule type" value="Genomic_DNA"/>
</dbReference>
<proteinExistence type="predicted"/>
<dbReference type="Proteomes" id="UP000485058">
    <property type="component" value="Unassembled WGS sequence"/>
</dbReference>
<protein>
    <recommendedName>
        <fullName evidence="2">Nitrile hydratase beta subunit-like N-terminal domain-containing protein</fullName>
    </recommendedName>
</protein>
<organism evidence="3 4">
    <name type="scientific">Haematococcus lacustris</name>
    <name type="common">Green alga</name>
    <name type="synonym">Haematococcus pluvialis</name>
    <dbReference type="NCBI Taxonomy" id="44745"/>
    <lineage>
        <taxon>Eukaryota</taxon>
        <taxon>Viridiplantae</taxon>
        <taxon>Chlorophyta</taxon>
        <taxon>core chlorophytes</taxon>
        <taxon>Chlorophyceae</taxon>
        <taxon>CS clade</taxon>
        <taxon>Chlamydomonadales</taxon>
        <taxon>Haematococcaceae</taxon>
        <taxon>Haematococcus</taxon>
    </lineage>
</organism>
<evidence type="ECO:0000256" key="1">
    <source>
        <dbReference type="SAM" id="MobiDB-lite"/>
    </source>
</evidence>
<comment type="caution">
    <text evidence="3">The sequence shown here is derived from an EMBL/GenBank/DDBJ whole genome shotgun (WGS) entry which is preliminary data.</text>
</comment>
<keyword evidence="4" id="KW-1185">Reference proteome</keyword>